<feature type="compositionally biased region" description="Basic residues" evidence="1">
    <location>
        <begin position="8"/>
        <end position="18"/>
    </location>
</feature>
<feature type="region of interest" description="Disordered" evidence="1">
    <location>
        <begin position="1"/>
        <end position="23"/>
    </location>
</feature>
<dbReference type="Proteomes" id="UP000887565">
    <property type="component" value="Unplaced"/>
</dbReference>
<evidence type="ECO:0000256" key="1">
    <source>
        <dbReference type="SAM" id="MobiDB-lite"/>
    </source>
</evidence>
<organism evidence="2 3">
    <name type="scientific">Romanomermis culicivorax</name>
    <name type="common">Nematode worm</name>
    <dbReference type="NCBI Taxonomy" id="13658"/>
    <lineage>
        <taxon>Eukaryota</taxon>
        <taxon>Metazoa</taxon>
        <taxon>Ecdysozoa</taxon>
        <taxon>Nematoda</taxon>
        <taxon>Enoplea</taxon>
        <taxon>Dorylaimia</taxon>
        <taxon>Mermithida</taxon>
        <taxon>Mermithoidea</taxon>
        <taxon>Mermithidae</taxon>
        <taxon>Romanomermis</taxon>
    </lineage>
</organism>
<evidence type="ECO:0000313" key="3">
    <source>
        <dbReference type="WBParaSite" id="nRc.2.0.1.t40204-RA"/>
    </source>
</evidence>
<reference evidence="3" key="1">
    <citation type="submission" date="2022-11" db="UniProtKB">
        <authorList>
            <consortium name="WormBaseParasite"/>
        </authorList>
    </citation>
    <scope>IDENTIFICATION</scope>
</reference>
<evidence type="ECO:0000313" key="2">
    <source>
        <dbReference type="Proteomes" id="UP000887565"/>
    </source>
</evidence>
<dbReference type="WBParaSite" id="nRc.2.0.1.t40204-RA">
    <property type="protein sequence ID" value="nRc.2.0.1.t40204-RA"/>
    <property type="gene ID" value="nRc.2.0.1.g40204"/>
</dbReference>
<dbReference type="AlphaFoldDB" id="A0A915KP20"/>
<name>A0A915KP20_ROMCU</name>
<proteinExistence type="predicted"/>
<sequence length="133" mass="16291">MSKTKEKYKWKRTGKERKQKAENIKAKRKKFNNKERIRNGQRKTIFDIRLFQLLQFGYVKHRALKIYPILGQYIGHILLYRPGRDASLLPDARNSYCRHWYCRYSLSHKYVERADFCIKIYEANKERDSRLWS</sequence>
<protein>
    <submittedName>
        <fullName evidence="3">Ribosomal protein S14</fullName>
    </submittedName>
</protein>
<accession>A0A915KP20</accession>
<keyword evidence="2" id="KW-1185">Reference proteome</keyword>